<feature type="region of interest" description="Disordered" evidence="1">
    <location>
        <begin position="1"/>
        <end position="59"/>
    </location>
</feature>
<keyword evidence="4" id="KW-1185">Reference proteome</keyword>
<reference evidence="4" key="2">
    <citation type="journal article" date="2005" name="Nature">
        <title>The map-based sequence of the rice genome.</title>
        <authorList>
            <consortium name="International rice genome sequencing project (IRGSP)"/>
            <person name="Matsumoto T."/>
            <person name="Wu J."/>
            <person name="Kanamori H."/>
            <person name="Katayose Y."/>
            <person name="Fujisawa M."/>
            <person name="Namiki N."/>
            <person name="Mizuno H."/>
            <person name="Yamamoto K."/>
            <person name="Antonio B.A."/>
            <person name="Baba T."/>
            <person name="Sakata K."/>
            <person name="Nagamura Y."/>
            <person name="Aoki H."/>
            <person name="Arikawa K."/>
            <person name="Arita K."/>
            <person name="Bito T."/>
            <person name="Chiden Y."/>
            <person name="Fujitsuka N."/>
            <person name="Fukunaka R."/>
            <person name="Hamada M."/>
            <person name="Harada C."/>
            <person name="Hayashi A."/>
            <person name="Hijishita S."/>
            <person name="Honda M."/>
            <person name="Hosokawa S."/>
            <person name="Ichikawa Y."/>
            <person name="Idonuma A."/>
            <person name="Iijima M."/>
            <person name="Ikeda M."/>
            <person name="Ikeno M."/>
            <person name="Ito K."/>
            <person name="Ito S."/>
            <person name="Ito T."/>
            <person name="Ito Y."/>
            <person name="Ito Y."/>
            <person name="Iwabuchi A."/>
            <person name="Kamiya K."/>
            <person name="Karasawa W."/>
            <person name="Kurita K."/>
            <person name="Katagiri S."/>
            <person name="Kikuta A."/>
            <person name="Kobayashi H."/>
            <person name="Kobayashi N."/>
            <person name="Machita K."/>
            <person name="Maehara T."/>
            <person name="Masukawa M."/>
            <person name="Mizubayashi T."/>
            <person name="Mukai Y."/>
            <person name="Nagasaki H."/>
            <person name="Nagata Y."/>
            <person name="Naito S."/>
            <person name="Nakashima M."/>
            <person name="Nakama Y."/>
            <person name="Nakamichi Y."/>
            <person name="Nakamura M."/>
            <person name="Meguro A."/>
            <person name="Negishi M."/>
            <person name="Ohta I."/>
            <person name="Ohta T."/>
            <person name="Okamoto M."/>
            <person name="Ono N."/>
            <person name="Saji S."/>
            <person name="Sakaguchi M."/>
            <person name="Sakai K."/>
            <person name="Shibata M."/>
            <person name="Shimokawa T."/>
            <person name="Song J."/>
            <person name="Takazaki Y."/>
            <person name="Terasawa K."/>
            <person name="Tsugane M."/>
            <person name="Tsuji K."/>
            <person name="Ueda S."/>
            <person name="Waki K."/>
            <person name="Yamagata H."/>
            <person name="Yamamoto M."/>
            <person name="Yamamoto S."/>
            <person name="Yamane H."/>
            <person name="Yoshiki S."/>
            <person name="Yoshihara R."/>
            <person name="Yukawa K."/>
            <person name="Zhong H."/>
            <person name="Yano M."/>
            <person name="Yuan Q."/>
            <person name="Ouyang S."/>
            <person name="Liu J."/>
            <person name="Jones K.M."/>
            <person name="Gansberger K."/>
            <person name="Moffat K."/>
            <person name="Hill J."/>
            <person name="Bera J."/>
            <person name="Fadrosh D."/>
            <person name="Jin S."/>
            <person name="Johri S."/>
            <person name="Kim M."/>
            <person name="Overton L."/>
            <person name="Reardon M."/>
            <person name="Tsitrin T."/>
            <person name="Vuong H."/>
            <person name="Weaver B."/>
            <person name="Ciecko A."/>
            <person name="Tallon L."/>
            <person name="Jackson J."/>
            <person name="Pai G."/>
            <person name="Aken S.V."/>
            <person name="Utterback T."/>
            <person name="Reidmuller S."/>
            <person name="Feldblyum T."/>
            <person name="Hsiao J."/>
            <person name="Zismann V."/>
            <person name="Iobst S."/>
            <person name="de Vazeille A.R."/>
            <person name="Buell C.R."/>
            <person name="Ying K."/>
            <person name="Li Y."/>
            <person name="Lu T."/>
            <person name="Huang Y."/>
            <person name="Zhao Q."/>
            <person name="Feng Q."/>
            <person name="Zhang L."/>
            <person name="Zhu J."/>
            <person name="Weng Q."/>
            <person name="Mu J."/>
            <person name="Lu Y."/>
            <person name="Fan D."/>
            <person name="Liu Y."/>
            <person name="Guan J."/>
            <person name="Zhang Y."/>
            <person name="Yu S."/>
            <person name="Liu X."/>
            <person name="Zhang Y."/>
            <person name="Hong G."/>
            <person name="Han B."/>
            <person name="Choisne N."/>
            <person name="Demange N."/>
            <person name="Orjeda G."/>
            <person name="Samain S."/>
            <person name="Cattolico L."/>
            <person name="Pelletier E."/>
            <person name="Couloux A."/>
            <person name="Segurens B."/>
            <person name="Wincker P."/>
            <person name="D'Hont A."/>
            <person name="Scarpelli C."/>
            <person name="Weissenbach J."/>
            <person name="Salanoubat M."/>
            <person name="Quetier F."/>
            <person name="Yu Y."/>
            <person name="Kim H.R."/>
            <person name="Rambo T."/>
            <person name="Currie J."/>
            <person name="Collura K."/>
            <person name="Luo M."/>
            <person name="Yang T."/>
            <person name="Ammiraju J.S.S."/>
            <person name="Engler F."/>
            <person name="Soderlund C."/>
            <person name="Wing R.A."/>
            <person name="Palmer L.E."/>
            <person name="de la Bastide M."/>
            <person name="Spiegel L."/>
            <person name="Nascimento L."/>
            <person name="Zutavern T."/>
            <person name="O'Shaughnessy A."/>
            <person name="Dike S."/>
            <person name="Dedhia N."/>
            <person name="Preston R."/>
            <person name="Balija V."/>
            <person name="McCombie W.R."/>
            <person name="Chow T."/>
            <person name="Chen H."/>
            <person name="Chung M."/>
            <person name="Chen C."/>
            <person name="Shaw J."/>
            <person name="Wu H."/>
            <person name="Hsiao K."/>
            <person name="Chao Y."/>
            <person name="Chu M."/>
            <person name="Cheng C."/>
            <person name="Hour A."/>
            <person name="Lee P."/>
            <person name="Lin S."/>
            <person name="Lin Y."/>
            <person name="Liou J."/>
            <person name="Liu S."/>
            <person name="Hsing Y."/>
            <person name="Raghuvanshi S."/>
            <person name="Mohanty A."/>
            <person name="Bharti A.K."/>
            <person name="Gaur A."/>
            <person name="Gupta V."/>
            <person name="Kumar D."/>
            <person name="Ravi V."/>
            <person name="Vij S."/>
            <person name="Kapur A."/>
            <person name="Khurana P."/>
            <person name="Khurana P."/>
            <person name="Khurana J.P."/>
            <person name="Tyagi A.K."/>
            <person name="Gaikwad K."/>
            <person name="Singh A."/>
            <person name="Dalal V."/>
            <person name="Srivastava S."/>
            <person name="Dixit A."/>
            <person name="Pal A.K."/>
            <person name="Ghazi I.A."/>
            <person name="Yadav M."/>
            <person name="Pandit A."/>
            <person name="Bhargava A."/>
            <person name="Sureshbabu K."/>
            <person name="Batra K."/>
            <person name="Sharma T.R."/>
            <person name="Mohapatra T."/>
            <person name="Singh N.K."/>
            <person name="Messing J."/>
            <person name="Nelson A.B."/>
            <person name="Fuks G."/>
            <person name="Kavchok S."/>
            <person name="Keizer G."/>
            <person name="Linton E."/>
            <person name="Llaca V."/>
            <person name="Song R."/>
            <person name="Tanyolac B."/>
            <person name="Young S."/>
            <person name="Ho-Il K."/>
            <person name="Hahn J.H."/>
            <person name="Sangsakoo G."/>
            <person name="Vanavichit A."/>
            <person name="de Mattos Luiz.A.T."/>
            <person name="Zimmer P.D."/>
            <person name="Malone G."/>
            <person name="Dellagostin O."/>
            <person name="de Oliveira A.C."/>
            <person name="Bevan M."/>
            <person name="Bancroft I."/>
            <person name="Minx P."/>
            <person name="Cordum H."/>
            <person name="Wilson R."/>
            <person name="Cheng Z."/>
            <person name="Jin W."/>
            <person name="Jiang J."/>
            <person name="Leong S.A."/>
            <person name="Iwama H."/>
            <person name="Gojobori T."/>
            <person name="Itoh T."/>
            <person name="Niimura Y."/>
            <person name="Fujii Y."/>
            <person name="Habara T."/>
            <person name="Sakai H."/>
            <person name="Sato Y."/>
            <person name="Wilson G."/>
            <person name="Kumar K."/>
            <person name="McCouch S."/>
            <person name="Juretic N."/>
            <person name="Hoen D."/>
            <person name="Wright S."/>
            <person name="Bruskiewich R."/>
            <person name="Bureau T."/>
            <person name="Miyao A."/>
            <person name="Hirochika H."/>
            <person name="Nishikawa T."/>
            <person name="Kadowaki K."/>
            <person name="Sugiura M."/>
            <person name="Burr B."/>
            <person name="Sasaki T."/>
        </authorList>
    </citation>
    <scope>NUCLEOTIDE SEQUENCE [LARGE SCALE GENOMIC DNA]</scope>
    <source>
        <strain evidence="4">cv. Nipponbare</strain>
    </source>
</reference>
<reference evidence="3" key="5">
    <citation type="submission" date="2015-10" db="EMBL/GenBank/DDBJ databases">
        <authorList>
            <person name="Sakai H."/>
            <person name="Kawahara Y."/>
            <person name="Matsumoto T."/>
            <person name="Buell C.R."/>
            <person name="Itoh T."/>
        </authorList>
    </citation>
    <scope>NUCLEOTIDE SEQUENCE</scope>
</reference>
<name>B7ES13_ORYSJ</name>
<evidence type="ECO:0000313" key="3">
    <source>
        <dbReference type="EMBL" id="BAS76885.1"/>
    </source>
</evidence>
<dbReference type="ExpressionAtlas" id="B7ES13">
    <property type="expression patterns" value="baseline and differential"/>
</dbReference>
<evidence type="ECO:0000256" key="1">
    <source>
        <dbReference type="SAM" id="MobiDB-lite"/>
    </source>
</evidence>
<dbReference type="EMBL" id="AK101629">
    <property type="protein sequence ID" value="BAG95160.1"/>
    <property type="molecule type" value="mRNA"/>
</dbReference>
<gene>
    <name evidence="3" type="ordered locus">Os02g0137800</name>
    <name evidence="3" type="ORF">OSNPB_020137800</name>
</gene>
<proteinExistence type="evidence at protein level"/>
<protein>
    <submittedName>
        <fullName evidence="3">Os02g0137800 protein</fullName>
    </submittedName>
    <submittedName>
        <fullName evidence="2">cDNA clone:J033054L18, full insert sequence</fullName>
    </submittedName>
</protein>
<dbReference type="HOGENOM" id="CLU_1952803_0_0_1"/>
<accession>B7ES13</accession>
<evidence type="ECO:0007829" key="5">
    <source>
        <dbReference type="PeptideAtlas" id="B7ES13"/>
    </source>
</evidence>
<evidence type="ECO:0007829" key="6">
    <source>
        <dbReference type="ProteomicsDB" id="B7ES13"/>
    </source>
</evidence>
<keyword evidence="5 6" id="KW-1267">Proteomics identification</keyword>
<reference evidence="3" key="3">
    <citation type="journal article" date="2013" name="Plant Cell Physiol.">
        <title>Rice Annotation Project Database (RAP-DB): an integrative and interactive database for rice genomics.</title>
        <authorList>
            <person name="Sakai H."/>
            <person name="Lee S.S."/>
            <person name="Tanaka T."/>
            <person name="Numa H."/>
            <person name="Kim J."/>
            <person name="Kawahara Y."/>
            <person name="Wakimoto H."/>
            <person name="Yang C.C."/>
            <person name="Iwamoto M."/>
            <person name="Abe T."/>
            <person name="Yamada Y."/>
            <person name="Muto A."/>
            <person name="Inokuchi H."/>
            <person name="Ikemura T."/>
            <person name="Matsumoto T."/>
            <person name="Sasaki T."/>
            <person name="Itoh T."/>
        </authorList>
    </citation>
    <scope>NUCLEOTIDE SEQUENCE</scope>
</reference>
<sequence>MRGEANGEEEQQPPRRNHLRDDAEEEEEVERRAARPVSGQQQQQQRRRPTDVGGGAAMRSVGYVGKHRLSAAIARLDQELQSLQVSATPLPPLPLISHELDSPCAYCLSSTSMCAFTVSVLWPVDV</sequence>
<dbReference type="AlphaFoldDB" id="B7ES13"/>
<evidence type="ECO:0000313" key="4">
    <source>
        <dbReference type="Proteomes" id="UP000059680"/>
    </source>
</evidence>
<reference evidence="2" key="1">
    <citation type="journal article" date="2003" name="Science">
        <title>Collection, Mapping, and Annotation of Over 28,000 cDNA Clones from japonica Rice.</title>
        <authorList>
            <person name="Kikuchi S."/>
            <person name="Satoh K."/>
            <person name="Nagata T."/>
            <person name="Kawagashira N."/>
            <person name="Doi K."/>
            <person name="Kishimoto N."/>
            <person name="Yazaki J."/>
            <person name="Ishikawa M."/>
            <person name="Yamada H."/>
            <person name="Ooka H."/>
            <person name="Hotta I."/>
            <person name="Kojima K."/>
            <person name="Namiki T."/>
            <person name="Ohneda E."/>
            <person name="Yahagi W."/>
            <person name="Suzuki K."/>
            <person name="Li C."/>
            <person name="Ohtsuki K."/>
            <person name="Shishiki T."/>
            <person name="Otomo Y."/>
            <person name="Murakami K."/>
            <person name="Iida Y."/>
            <person name="Sugano S."/>
            <person name="Fujimura T."/>
            <person name="Suzuki Y."/>
            <person name="Tsunoda Y."/>
            <person name="Kurosaki T."/>
            <person name="Kodama T."/>
            <person name="Masuda H."/>
            <person name="Kobayashi M."/>
            <person name="Xie Q."/>
            <person name="Lu M."/>
            <person name="Narikawa R."/>
            <person name="Sugiyama A."/>
            <person name="Mizuno K."/>
            <person name="Yokomizo S."/>
            <person name="Niikura J."/>
            <person name="Ikeda R."/>
            <person name="Ishibiki J."/>
            <person name="Kawamata M."/>
            <person name="Yoshimura A."/>
            <person name="Miura J."/>
            <person name="Kusumegi T."/>
            <person name="Oka M."/>
            <person name="Ryu R."/>
            <person name="Ueda M."/>
            <person name="Matsubara K."/>
            <person name="Kawai J."/>
            <person name="Carninci P."/>
            <person name="Adachi J."/>
            <person name="Aizawa K."/>
            <person name="Arakawa T."/>
            <person name="Fukuda S."/>
            <person name="Hara A."/>
            <person name="Hashidume W."/>
            <person name="Hayatsu N."/>
            <person name="Imotani K."/>
            <person name="Ishii Y."/>
            <person name="Itoh M."/>
            <person name="Kagawa I."/>
            <person name="Kondo S."/>
            <person name="Konno H."/>
            <person name="Miyazaki A."/>
            <person name="Osato N."/>
            <person name="Ota Y."/>
            <person name="Saito R."/>
            <person name="Sasaki D."/>
            <person name="Sato K."/>
            <person name="Shibata K."/>
            <person name="Shinagawa A."/>
            <person name="Shiraki T."/>
            <person name="Yoshino M."/>
            <person name="Hayashizaki Y."/>
        </authorList>
    </citation>
    <scope>NUCLEOTIDE SEQUENCE</scope>
</reference>
<reference evidence="3 4" key="4">
    <citation type="journal article" date="2013" name="Rice">
        <title>Improvement of the Oryza sativa Nipponbare reference genome using next generation sequence and optical map data.</title>
        <authorList>
            <person name="Kawahara Y."/>
            <person name="de la Bastide M."/>
            <person name="Hamilton J.P."/>
            <person name="Kanamori H."/>
            <person name="McCombie W.R."/>
            <person name="Ouyang S."/>
            <person name="Schwartz D.C."/>
            <person name="Tanaka T."/>
            <person name="Wu J."/>
            <person name="Zhou S."/>
            <person name="Childs K.L."/>
            <person name="Davidson R.M."/>
            <person name="Lin H."/>
            <person name="Quesada-Ocampo L."/>
            <person name="Vaillancourt B."/>
            <person name="Sakai H."/>
            <person name="Lee S.S."/>
            <person name="Kim J."/>
            <person name="Numa H."/>
            <person name="Itoh T."/>
            <person name="Buell C.R."/>
            <person name="Matsumoto T."/>
        </authorList>
    </citation>
    <scope>NUCLEOTIDE SEQUENCE [LARGE SCALE GENOMIC DNA]</scope>
    <source>
        <strain evidence="4">cv. Nipponbare</strain>
    </source>
</reference>
<dbReference type="Gramene" id="Os02t0137800-02">
    <property type="protein sequence ID" value="Os02t0137800-02"/>
    <property type="gene ID" value="Os02g0137800"/>
</dbReference>
<dbReference type="Proteomes" id="UP000059680">
    <property type="component" value="Chromosome 2"/>
</dbReference>
<evidence type="ECO:0000313" key="2">
    <source>
        <dbReference type="EMBL" id="BAG95160.1"/>
    </source>
</evidence>
<dbReference type="EMBL" id="AP014958">
    <property type="protein sequence ID" value="BAS76885.1"/>
    <property type="molecule type" value="Genomic_DNA"/>
</dbReference>
<organism evidence="2">
    <name type="scientific">Oryza sativa subsp. japonica</name>
    <name type="common">Rice</name>
    <dbReference type="NCBI Taxonomy" id="39947"/>
    <lineage>
        <taxon>Eukaryota</taxon>
        <taxon>Viridiplantae</taxon>
        <taxon>Streptophyta</taxon>
        <taxon>Embryophyta</taxon>
        <taxon>Tracheophyta</taxon>
        <taxon>Spermatophyta</taxon>
        <taxon>Magnoliopsida</taxon>
        <taxon>Liliopsida</taxon>
        <taxon>Poales</taxon>
        <taxon>Poaceae</taxon>
        <taxon>BOP clade</taxon>
        <taxon>Oryzoideae</taxon>
        <taxon>Oryzeae</taxon>
        <taxon>Oryzinae</taxon>
        <taxon>Oryza</taxon>
        <taxon>Oryza sativa</taxon>
    </lineage>
</organism>
<feature type="compositionally biased region" description="Acidic residues" evidence="1">
    <location>
        <begin position="1"/>
        <end position="11"/>
    </location>
</feature>